<feature type="domain" description="MotA/TolQ/ExbB proton channel" evidence="11">
    <location>
        <begin position="111"/>
        <end position="215"/>
    </location>
</feature>
<comment type="similarity">
    <text evidence="9">Belongs to the exbB/tolQ family.</text>
</comment>
<evidence type="ECO:0000256" key="2">
    <source>
        <dbReference type="ARBA" id="ARBA00022475"/>
    </source>
</evidence>
<evidence type="ECO:0000256" key="7">
    <source>
        <dbReference type="ARBA" id="ARBA00023136"/>
    </source>
</evidence>
<comment type="subcellular location">
    <subcellularLocation>
        <location evidence="1">Cell membrane</location>
        <topology evidence="1">Multi-pass membrane protein</topology>
    </subcellularLocation>
    <subcellularLocation>
        <location evidence="9">Membrane</location>
        <topology evidence="9">Multi-pass membrane protein</topology>
    </subcellularLocation>
</comment>
<dbReference type="Pfam" id="PF01618">
    <property type="entry name" value="MotA_ExbB"/>
    <property type="match status" value="1"/>
</dbReference>
<keyword evidence="7 10" id="KW-0472">Membrane</keyword>
<sequence length="239" mass="26317">METETLAAVAGNDFSLYELFLRADIVVKFVMGLLVLLSIWTWGIAIDKWLTIGGTVKRAKQFELAFWSGQPIEELDDRVSDRPKEAMARVFGSVSREWRDARRVTNVTTSQAEALIDRAERLMHAASDRELSRLEKGLGTLATIGSVSPFIGLLGTVWGIMNAFRDIASQGSTNLAVVAPGIAEALFATTLGLVAAIPAVTFYNMFSSDTSQFGDRLDTFTQEFVVRLSRRLSERSEAS</sequence>
<feature type="transmembrane region" description="Helical" evidence="10">
    <location>
        <begin position="25"/>
        <end position="50"/>
    </location>
</feature>
<keyword evidence="13" id="KW-1185">Reference proteome</keyword>
<dbReference type="RefSeq" id="WP_377380309.1">
    <property type="nucleotide sequence ID" value="NZ_JBHSSW010000028.1"/>
</dbReference>
<keyword evidence="2" id="KW-1003">Cell membrane</keyword>
<keyword evidence="9" id="KW-0653">Protein transport</keyword>
<keyword evidence="3" id="KW-0997">Cell inner membrane</keyword>
<keyword evidence="6 10" id="KW-1133">Transmembrane helix</keyword>
<feature type="transmembrane region" description="Helical" evidence="10">
    <location>
        <begin position="138"/>
        <end position="161"/>
    </location>
</feature>
<dbReference type="PANTHER" id="PTHR30625">
    <property type="entry name" value="PROTEIN TOLQ"/>
    <property type="match status" value="1"/>
</dbReference>
<evidence type="ECO:0000259" key="11">
    <source>
        <dbReference type="Pfam" id="PF01618"/>
    </source>
</evidence>
<evidence type="ECO:0000256" key="1">
    <source>
        <dbReference type="ARBA" id="ARBA00004651"/>
    </source>
</evidence>
<evidence type="ECO:0000256" key="8">
    <source>
        <dbReference type="ARBA" id="ARBA00023306"/>
    </source>
</evidence>
<dbReference type="InterPro" id="IPR002898">
    <property type="entry name" value="MotA_ExbB_proton_chnl"/>
</dbReference>
<keyword evidence="8" id="KW-0131">Cell cycle</keyword>
<comment type="caution">
    <text evidence="12">The sequence shown here is derived from an EMBL/GenBank/DDBJ whole genome shotgun (WGS) entry which is preliminary data.</text>
</comment>
<reference evidence="13" key="1">
    <citation type="journal article" date="2019" name="Int. J. Syst. Evol. Microbiol.">
        <title>The Global Catalogue of Microorganisms (GCM) 10K type strain sequencing project: providing services to taxonomists for standard genome sequencing and annotation.</title>
        <authorList>
            <consortium name="The Broad Institute Genomics Platform"/>
            <consortium name="The Broad Institute Genome Sequencing Center for Infectious Disease"/>
            <person name="Wu L."/>
            <person name="Ma J."/>
        </authorList>
    </citation>
    <scope>NUCLEOTIDE SEQUENCE [LARGE SCALE GENOMIC DNA]</scope>
    <source>
        <strain evidence="13">CGMCC-1.15741</strain>
    </source>
</reference>
<accession>A0ABW1SDQ7</accession>
<evidence type="ECO:0000256" key="10">
    <source>
        <dbReference type="SAM" id="Phobius"/>
    </source>
</evidence>
<evidence type="ECO:0000256" key="4">
    <source>
        <dbReference type="ARBA" id="ARBA00022618"/>
    </source>
</evidence>
<evidence type="ECO:0000313" key="12">
    <source>
        <dbReference type="EMBL" id="MFC6199339.1"/>
    </source>
</evidence>
<dbReference type="NCBIfam" id="TIGR02796">
    <property type="entry name" value="tolQ"/>
    <property type="match status" value="1"/>
</dbReference>
<organism evidence="12 13">
    <name type="scientific">Ponticaulis profundi</name>
    <dbReference type="NCBI Taxonomy" id="2665222"/>
    <lineage>
        <taxon>Bacteria</taxon>
        <taxon>Pseudomonadati</taxon>
        <taxon>Pseudomonadota</taxon>
        <taxon>Alphaproteobacteria</taxon>
        <taxon>Hyphomonadales</taxon>
        <taxon>Hyphomonadaceae</taxon>
        <taxon>Ponticaulis</taxon>
    </lineage>
</organism>
<protein>
    <submittedName>
        <fullName evidence="12">Protein TolQ</fullName>
    </submittedName>
</protein>
<evidence type="ECO:0000256" key="5">
    <source>
        <dbReference type="ARBA" id="ARBA00022692"/>
    </source>
</evidence>
<feature type="transmembrane region" description="Helical" evidence="10">
    <location>
        <begin position="181"/>
        <end position="206"/>
    </location>
</feature>
<evidence type="ECO:0000256" key="3">
    <source>
        <dbReference type="ARBA" id="ARBA00022519"/>
    </source>
</evidence>
<dbReference type="PANTHER" id="PTHR30625:SF3">
    <property type="entry name" value="TOL-PAL SYSTEM PROTEIN TOLQ"/>
    <property type="match status" value="1"/>
</dbReference>
<dbReference type="EMBL" id="JBHSSW010000028">
    <property type="protein sequence ID" value="MFC6199339.1"/>
    <property type="molecule type" value="Genomic_DNA"/>
</dbReference>
<keyword evidence="5 10" id="KW-0812">Transmembrane</keyword>
<evidence type="ECO:0000313" key="13">
    <source>
        <dbReference type="Proteomes" id="UP001596303"/>
    </source>
</evidence>
<dbReference type="Proteomes" id="UP001596303">
    <property type="component" value="Unassembled WGS sequence"/>
</dbReference>
<proteinExistence type="inferred from homology"/>
<dbReference type="InterPro" id="IPR050790">
    <property type="entry name" value="ExbB/TolQ_transport"/>
</dbReference>
<name>A0ABW1SDQ7_9PROT</name>
<keyword evidence="9" id="KW-0813">Transport</keyword>
<evidence type="ECO:0000256" key="9">
    <source>
        <dbReference type="RuleBase" id="RU004057"/>
    </source>
</evidence>
<evidence type="ECO:0000256" key="6">
    <source>
        <dbReference type="ARBA" id="ARBA00022989"/>
    </source>
</evidence>
<dbReference type="InterPro" id="IPR014163">
    <property type="entry name" value="Tol-Pal_TolQ"/>
</dbReference>
<keyword evidence="4" id="KW-0132">Cell division</keyword>
<gene>
    <name evidence="12" type="primary">tolQ</name>
    <name evidence="12" type="ORF">ACFQDM_14730</name>
</gene>